<comment type="function">
    <text evidence="9">Catalyzes the hydrolytic deamination of guanine, producing xanthine and ammonia.</text>
</comment>
<comment type="cofactor">
    <cofactor evidence="9">
        <name>Zn(2+)</name>
        <dbReference type="ChEBI" id="CHEBI:29105"/>
    </cofactor>
    <text evidence="9">Binds 1 zinc ion per subunit.</text>
</comment>
<evidence type="ECO:0000256" key="8">
    <source>
        <dbReference type="ARBA" id="ARBA00051148"/>
    </source>
</evidence>
<evidence type="ECO:0000256" key="7">
    <source>
        <dbReference type="ARBA" id="ARBA00022833"/>
    </source>
</evidence>
<keyword evidence="7 9" id="KW-0862">Zinc</keyword>
<dbReference type="InterPro" id="IPR011059">
    <property type="entry name" value="Metal-dep_hydrolase_composite"/>
</dbReference>
<evidence type="ECO:0000256" key="1">
    <source>
        <dbReference type="ARBA" id="ARBA00004984"/>
    </source>
</evidence>
<evidence type="ECO:0000256" key="3">
    <source>
        <dbReference type="ARBA" id="ARBA00012781"/>
    </source>
</evidence>
<dbReference type="CTD" id="40528"/>
<evidence type="ECO:0000256" key="9">
    <source>
        <dbReference type="RuleBase" id="RU366009"/>
    </source>
</evidence>
<dbReference type="InterPro" id="IPR051607">
    <property type="entry name" value="Metallo-dep_hydrolases"/>
</dbReference>
<dbReference type="InterPro" id="IPR032466">
    <property type="entry name" value="Metal_Hydrolase"/>
</dbReference>
<sequence>MSIWHLTTRTTEVTTYQMLFHQPATWACQIENVDRTSKKMGDFFHSSISKNTCIDFHNHVAPPIIIQGPIVHSVSKDRITALENKLIAVKDGKIVALEDSECMDEIRRMIGDNFIFFKLEPGMFLCPGFIDGHIHAPQFPNVGLGMDKSLLDWLSTYTIPLEKKYKDVNFSETVYNYVVDTTLKCGTTTACYFSTIFKNNSKLLAEIVRRKGQRALIGKVNMNQNSVLDYFEETDESLKETEEFVKDVFELNSSLVEPVITPRFAISCDKDLLKKLGSLAEKYDLYVQSHISENLEEIKLTMELFPDCANYADVYDKAGLLTNKTILAHGVHLLDDELLLLSRRGTAIVHCPNSNTYLKSGLCDVKRLLDNKIKVALGTDVSGGISLSIMDAMRTTLATSNHLSILGKQVKPLTYHEAFYLATLGGAEALNKEKTIGNFQVGKDFDALVVDMEVKVGSMSCSLATHNLLELVQKFIYLGDDRNIKMVFVQGKPVVNK</sequence>
<dbReference type="NCBIfam" id="TIGR02967">
    <property type="entry name" value="guan_deamin"/>
    <property type="match status" value="1"/>
</dbReference>
<organism evidence="11 12">
    <name type="scientific">Cimex lectularius</name>
    <name type="common">Bed bug</name>
    <name type="synonym">Acanthia lectularia</name>
    <dbReference type="NCBI Taxonomy" id="79782"/>
    <lineage>
        <taxon>Eukaryota</taxon>
        <taxon>Metazoa</taxon>
        <taxon>Ecdysozoa</taxon>
        <taxon>Arthropoda</taxon>
        <taxon>Hexapoda</taxon>
        <taxon>Insecta</taxon>
        <taxon>Pterygota</taxon>
        <taxon>Neoptera</taxon>
        <taxon>Paraneoptera</taxon>
        <taxon>Hemiptera</taxon>
        <taxon>Heteroptera</taxon>
        <taxon>Panheteroptera</taxon>
        <taxon>Cimicomorpha</taxon>
        <taxon>Cimicidae</taxon>
        <taxon>Cimex</taxon>
    </lineage>
</organism>
<comment type="catalytic activity">
    <reaction evidence="8 9">
        <text>guanine + H2O + H(+) = xanthine + NH4(+)</text>
        <dbReference type="Rhea" id="RHEA:14665"/>
        <dbReference type="ChEBI" id="CHEBI:15377"/>
        <dbReference type="ChEBI" id="CHEBI:15378"/>
        <dbReference type="ChEBI" id="CHEBI:16235"/>
        <dbReference type="ChEBI" id="CHEBI:17712"/>
        <dbReference type="ChEBI" id="CHEBI:28938"/>
        <dbReference type="EC" id="3.5.4.3"/>
    </reaction>
</comment>
<dbReference type="InterPro" id="IPR014311">
    <property type="entry name" value="Guanine_deaminase"/>
</dbReference>
<evidence type="ECO:0000259" key="10">
    <source>
        <dbReference type="Pfam" id="PF01979"/>
    </source>
</evidence>
<dbReference type="GO" id="GO:0006147">
    <property type="term" value="P:guanine catabolic process"/>
    <property type="evidence" value="ECO:0007669"/>
    <property type="project" value="UniProtKB-UniRule"/>
</dbReference>
<dbReference type="Gene3D" id="2.30.40.10">
    <property type="entry name" value="Urease, subunit C, domain 1"/>
    <property type="match status" value="1"/>
</dbReference>
<dbReference type="GO" id="GO:0008892">
    <property type="term" value="F:guanine deaminase activity"/>
    <property type="evidence" value="ECO:0007669"/>
    <property type="project" value="UniProtKB-UniRule"/>
</dbReference>
<evidence type="ECO:0000256" key="4">
    <source>
        <dbReference type="ARBA" id="ARBA00014514"/>
    </source>
</evidence>
<protein>
    <recommendedName>
        <fullName evidence="4 9">Guanine deaminase</fullName>
        <shortName evidence="9">Guanase</shortName>
        <ecNumber evidence="3 9">3.5.4.3</ecNumber>
    </recommendedName>
    <alternativeName>
        <fullName evidence="9">Guanine aminohydrolase</fullName>
    </alternativeName>
</protein>
<dbReference type="GO" id="GO:0008270">
    <property type="term" value="F:zinc ion binding"/>
    <property type="evidence" value="ECO:0007669"/>
    <property type="project" value="UniProtKB-UniRule"/>
</dbReference>
<dbReference type="OMA" id="HGVHLCD"/>
<dbReference type="InterPro" id="IPR006680">
    <property type="entry name" value="Amidohydro-rel"/>
</dbReference>
<evidence type="ECO:0000256" key="6">
    <source>
        <dbReference type="ARBA" id="ARBA00022801"/>
    </source>
</evidence>
<accession>A0A8I6RN79</accession>
<reference evidence="11" key="1">
    <citation type="submission" date="2022-01" db="UniProtKB">
        <authorList>
            <consortium name="EnsemblMetazoa"/>
        </authorList>
    </citation>
    <scope>IDENTIFICATION</scope>
</reference>
<proteinExistence type="inferred from homology"/>
<comment type="similarity">
    <text evidence="2 9">Belongs to the metallo-dependent hydrolases superfamily. ATZ/TRZ family.</text>
</comment>
<comment type="pathway">
    <text evidence="1 9">Purine metabolism; guanine degradation; xanthine from guanine: step 1/1.</text>
</comment>
<evidence type="ECO:0000313" key="12">
    <source>
        <dbReference type="Proteomes" id="UP000494040"/>
    </source>
</evidence>
<dbReference type="Pfam" id="PF01979">
    <property type="entry name" value="Amidohydro_1"/>
    <property type="match status" value="1"/>
</dbReference>
<dbReference type="EC" id="3.5.4.3" evidence="3 9"/>
<dbReference type="OrthoDB" id="194468at2759"/>
<evidence type="ECO:0000256" key="5">
    <source>
        <dbReference type="ARBA" id="ARBA00022723"/>
    </source>
</evidence>
<dbReference type="KEGG" id="clec:106664936"/>
<evidence type="ECO:0000256" key="2">
    <source>
        <dbReference type="ARBA" id="ARBA00006745"/>
    </source>
</evidence>
<dbReference type="PANTHER" id="PTHR11271">
    <property type="entry name" value="GUANINE DEAMINASE"/>
    <property type="match status" value="1"/>
</dbReference>
<dbReference type="FunFam" id="3.20.20.140:FF:000022">
    <property type="entry name" value="Guanine deaminase"/>
    <property type="match status" value="1"/>
</dbReference>
<dbReference type="UniPathway" id="UPA00603">
    <property type="reaction ID" value="UER00660"/>
</dbReference>
<dbReference type="PANTHER" id="PTHR11271:SF6">
    <property type="entry name" value="GUANINE DEAMINASE"/>
    <property type="match status" value="1"/>
</dbReference>
<evidence type="ECO:0000313" key="11">
    <source>
        <dbReference type="EnsemblMetazoa" id="XP_014246515.1"/>
    </source>
</evidence>
<dbReference type="EnsemblMetazoa" id="XM_014391029.2">
    <property type="protein sequence ID" value="XP_014246515.1"/>
    <property type="gene ID" value="LOC106664936"/>
</dbReference>
<dbReference type="Proteomes" id="UP000494040">
    <property type="component" value="Unassembled WGS sequence"/>
</dbReference>
<keyword evidence="12" id="KW-1185">Reference proteome</keyword>
<dbReference type="RefSeq" id="XP_014246515.1">
    <property type="nucleotide sequence ID" value="XM_014391029.2"/>
</dbReference>
<dbReference type="Gene3D" id="3.20.20.140">
    <property type="entry name" value="Metal-dependent hydrolases"/>
    <property type="match status" value="1"/>
</dbReference>
<dbReference type="SUPFAM" id="SSF51338">
    <property type="entry name" value="Composite domain of metallo-dependent hydrolases"/>
    <property type="match status" value="1"/>
</dbReference>
<name>A0A8I6RN79_CIMLE</name>
<dbReference type="AlphaFoldDB" id="A0A8I6RN79"/>
<keyword evidence="6 9" id="KW-0378">Hydrolase</keyword>
<dbReference type="GeneID" id="106664936"/>
<dbReference type="GO" id="GO:0005829">
    <property type="term" value="C:cytosol"/>
    <property type="evidence" value="ECO:0007669"/>
    <property type="project" value="TreeGrafter"/>
</dbReference>
<feature type="domain" description="Amidohydrolase-related" evidence="10">
    <location>
        <begin position="124"/>
        <end position="494"/>
    </location>
</feature>
<dbReference type="SUPFAM" id="SSF51556">
    <property type="entry name" value="Metallo-dependent hydrolases"/>
    <property type="match status" value="1"/>
</dbReference>
<keyword evidence="5 9" id="KW-0479">Metal-binding</keyword>